<evidence type="ECO:0000313" key="1">
    <source>
        <dbReference type="EMBL" id="KRM51862.1"/>
    </source>
</evidence>
<sequence>MDFNRMLGLARQSAFPEMLPAKKITLDEKYSNLVVNVNLSLANLFTKIQAKASKAELLESYCRGMRDFFEMANFKEWAYIMLMTDEDLNQIGQKWKSDSFATVYLIIQQQINKCYFNRQPQALVHAWHMYLKLGLIDLDFDEQEIETQYMKMYDQN</sequence>
<protein>
    <recommendedName>
        <fullName evidence="3">dUTPase</fullName>
    </recommendedName>
</protein>
<dbReference type="EMBL" id="AYYZ01000029">
    <property type="protein sequence ID" value="KRM51862.1"/>
    <property type="molecule type" value="Genomic_DNA"/>
</dbReference>
<organism evidence="1 2">
    <name type="scientific">Ligilactobacillus araffinosus DSM 20653</name>
    <dbReference type="NCBI Taxonomy" id="1423820"/>
    <lineage>
        <taxon>Bacteria</taxon>
        <taxon>Bacillati</taxon>
        <taxon>Bacillota</taxon>
        <taxon>Bacilli</taxon>
        <taxon>Lactobacillales</taxon>
        <taxon>Lactobacillaceae</taxon>
        <taxon>Ligilactobacillus</taxon>
    </lineage>
</organism>
<dbReference type="AlphaFoldDB" id="A0A0R1ZJK3"/>
<dbReference type="STRING" id="1423820.FC64_GL001055"/>
<accession>A0A0R1ZJK3</accession>
<comment type="caution">
    <text evidence="1">The sequence shown here is derived from an EMBL/GenBank/DDBJ whole genome shotgun (WGS) entry which is preliminary data.</text>
</comment>
<dbReference type="RefSeq" id="WP_057906904.1">
    <property type="nucleotide sequence ID" value="NZ_AYYZ01000029.1"/>
</dbReference>
<dbReference type="Proteomes" id="UP000051291">
    <property type="component" value="Unassembled WGS sequence"/>
</dbReference>
<reference evidence="1 2" key="1">
    <citation type="journal article" date="2015" name="Genome Announc.">
        <title>Expanding the biotechnology potential of lactobacilli through comparative genomics of 213 strains and associated genera.</title>
        <authorList>
            <person name="Sun Z."/>
            <person name="Harris H.M."/>
            <person name="McCann A."/>
            <person name="Guo C."/>
            <person name="Argimon S."/>
            <person name="Zhang W."/>
            <person name="Yang X."/>
            <person name="Jeffery I.B."/>
            <person name="Cooney J.C."/>
            <person name="Kagawa T.F."/>
            <person name="Liu W."/>
            <person name="Song Y."/>
            <person name="Salvetti E."/>
            <person name="Wrobel A."/>
            <person name="Rasinkangas P."/>
            <person name="Parkhill J."/>
            <person name="Rea M.C."/>
            <person name="O'Sullivan O."/>
            <person name="Ritari J."/>
            <person name="Douillard F.P."/>
            <person name="Paul Ross R."/>
            <person name="Yang R."/>
            <person name="Briner A.E."/>
            <person name="Felis G.E."/>
            <person name="de Vos W.M."/>
            <person name="Barrangou R."/>
            <person name="Klaenhammer T.R."/>
            <person name="Caufield P.W."/>
            <person name="Cui Y."/>
            <person name="Zhang H."/>
            <person name="O'Toole P.W."/>
        </authorList>
    </citation>
    <scope>NUCLEOTIDE SEQUENCE [LARGE SCALE GENOMIC DNA]</scope>
    <source>
        <strain evidence="1 2">DSM 20653</strain>
    </source>
</reference>
<evidence type="ECO:0000313" key="2">
    <source>
        <dbReference type="Proteomes" id="UP000051291"/>
    </source>
</evidence>
<name>A0A0R1ZJK3_9LACO</name>
<dbReference type="PATRIC" id="fig|1423820.4.peg.1079"/>
<evidence type="ECO:0008006" key="3">
    <source>
        <dbReference type="Google" id="ProtNLM"/>
    </source>
</evidence>
<proteinExistence type="predicted"/>
<keyword evidence="2" id="KW-1185">Reference proteome</keyword>
<gene>
    <name evidence="1" type="ORF">FC64_GL001055</name>
</gene>